<feature type="region of interest" description="Disordered" evidence="5">
    <location>
        <begin position="53"/>
        <end position="81"/>
    </location>
</feature>
<evidence type="ECO:0000256" key="3">
    <source>
        <dbReference type="ARBA" id="ARBA00023163"/>
    </source>
</evidence>
<evidence type="ECO:0000313" key="7">
    <source>
        <dbReference type="EMBL" id="GMH24268.1"/>
    </source>
</evidence>
<dbReference type="EMBL" id="BSYO01000027">
    <property type="protein sequence ID" value="GMH24268.1"/>
    <property type="molecule type" value="Genomic_DNA"/>
</dbReference>
<evidence type="ECO:0000259" key="6">
    <source>
        <dbReference type="PROSITE" id="PS51005"/>
    </source>
</evidence>
<dbReference type="InterPro" id="IPR003441">
    <property type="entry name" value="NAC-dom"/>
</dbReference>
<dbReference type="SUPFAM" id="SSF101941">
    <property type="entry name" value="NAC domain"/>
    <property type="match status" value="1"/>
</dbReference>
<dbReference type="GO" id="GO:0006355">
    <property type="term" value="P:regulation of DNA-templated transcription"/>
    <property type="evidence" value="ECO:0007669"/>
    <property type="project" value="InterPro"/>
</dbReference>
<feature type="domain" description="NAC" evidence="6">
    <location>
        <begin position="15"/>
        <end position="81"/>
    </location>
</feature>
<keyword evidence="3" id="KW-0804">Transcription</keyword>
<dbReference type="Pfam" id="PF02365">
    <property type="entry name" value="NAM"/>
    <property type="match status" value="1"/>
</dbReference>
<keyword evidence="8" id="KW-1185">Reference proteome</keyword>
<evidence type="ECO:0000256" key="5">
    <source>
        <dbReference type="SAM" id="MobiDB-lite"/>
    </source>
</evidence>
<comment type="caution">
    <text evidence="7">The sequence shown here is derived from an EMBL/GenBank/DDBJ whole genome shotgun (WGS) entry which is preliminary data.</text>
</comment>
<dbReference type="PROSITE" id="PS51005">
    <property type="entry name" value="NAC"/>
    <property type="match status" value="1"/>
</dbReference>
<protein>
    <recommendedName>
        <fullName evidence="6">NAC domain-containing protein</fullName>
    </recommendedName>
</protein>
<name>A0AAD3Y0A5_NEPGR</name>
<sequence length="81" mass="8922">MDPFHHHYSGGDANLPPGFRFHPTDEELITCYLLKKSSTAASMAELLLKLTSTSVSHGSSLSKRRRGRNVGKRVPVGRTKS</sequence>
<evidence type="ECO:0000256" key="4">
    <source>
        <dbReference type="ARBA" id="ARBA00023242"/>
    </source>
</evidence>
<keyword evidence="1" id="KW-0805">Transcription regulation</keyword>
<keyword evidence="2" id="KW-0238">DNA-binding</keyword>
<evidence type="ECO:0000256" key="2">
    <source>
        <dbReference type="ARBA" id="ARBA00023125"/>
    </source>
</evidence>
<reference evidence="7" key="1">
    <citation type="submission" date="2023-05" db="EMBL/GenBank/DDBJ databases">
        <title>Nepenthes gracilis genome sequencing.</title>
        <authorList>
            <person name="Fukushima K."/>
        </authorList>
    </citation>
    <scope>NUCLEOTIDE SEQUENCE</scope>
    <source>
        <strain evidence="7">SING2019-196</strain>
    </source>
</reference>
<evidence type="ECO:0000256" key="1">
    <source>
        <dbReference type="ARBA" id="ARBA00023015"/>
    </source>
</evidence>
<dbReference type="Proteomes" id="UP001279734">
    <property type="component" value="Unassembled WGS sequence"/>
</dbReference>
<evidence type="ECO:0000313" key="8">
    <source>
        <dbReference type="Proteomes" id="UP001279734"/>
    </source>
</evidence>
<organism evidence="7 8">
    <name type="scientific">Nepenthes gracilis</name>
    <name type="common">Slender pitcher plant</name>
    <dbReference type="NCBI Taxonomy" id="150966"/>
    <lineage>
        <taxon>Eukaryota</taxon>
        <taxon>Viridiplantae</taxon>
        <taxon>Streptophyta</taxon>
        <taxon>Embryophyta</taxon>
        <taxon>Tracheophyta</taxon>
        <taxon>Spermatophyta</taxon>
        <taxon>Magnoliopsida</taxon>
        <taxon>eudicotyledons</taxon>
        <taxon>Gunneridae</taxon>
        <taxon>Pentapetalae</taxon>
        <taxon>Caryophyllales</taxon>
        <taxon>Nepenthaceae</taxon>
        <taxon>Nepenthes</taxon>
    </lineage>
</organism>
<accession>A0AAD3Y0A5</accession>
<dbReference type="AlphaFoldDB" id="A0AAD3Y0A5"/>
<feature type="compositionally biased region" description="Low complexity" evidence="5">
    <location>
        <begin position="72"/>
        <end position="81"/>
    </location>
</feature>
<feature type="compositionally biased region" description="Basic residues" evidence="5">
    <location>
        <begin position="62"/>
        <end position="71"/>
    </location>
</feature>
<keyword evidence="4" id="KW-0539">Nucleus</keyword>
<dbReference type="GO" id="GO:0003677">
    <property type="term" value="F:DNA binding"/>
    <property type="evidence" value="ECO:0007669"/>
    <property type="project" value="UniProtKB-KW"/>
</dbReference>
<dbReference type="InterPro" id="IPR036093">
    <property type="entry name" value="NAC_dom_sf"/>
</dbReference>
<proteinExistence type="predicted"/>
<gene>
    <name evidence="7" type="ORF">Nepgr_026111</name>
</gene>